<reference evidence="2" key="2">
    <citation type="submission" date="2015-08" db="UniProtKB">
        <authorList>
            <consortium name="WormBaseParasite"/>
        </authorList>
    </citation>
    <scope>IDENTIFICATION</scope>
</reference>
<accession>A0A0K0FTD3</accession>
<dbReference type="Proteomes" id="UP000035680">
    <property type="component" value="Unassembled WGS sequence"/>
</dbReference>
<reference evidence="1" key="1">
    <citation type="submission" date="2014-07" db="EMBL/GenBank/DDBJ databases">
        <authorList>
            <person name="Martin A.A"/>
            <person name="De Silva N."/>
        </authorList>
    </citation>
    <scope>NUCLEOTIDE SEQUENCE</scope>
</reference>
<proteinExistence type="predicted"/>
<name>A0A0K0FTD3_STRVS</name>
<evidence type="ECO:0000313" key="2">
    <source>
        <dbReference type="WBParaSite" id="SVE_1523700.1"/>
    </source>
</evidence>
<keyword evidence="1" id="KW-1185">Reference proteome</keyword>
<sequence length="212" mass="24895">MDMSEFQESMEAMRDTIKALTPDERERFRRELSNEESVEFFDKIINELDDNDVNDSDLKEKFTALMNMRGKLNISHLIEHTKVIKGDQEFMNDFLAIVGGGSTSKETREQLKKKLKWIRRSKAVNAREEKLSDLTLFMLMAGILLSKNERKSYEELAKLLAHATKSVIDLRRKNLFEFFNIPTEKEEVVAWSDEILTQNEKDRIKKLKKKMV</sequence>
<dbReference type="WBParaSite" id="SVE_1523700.1">
    <property type="protein sequence ID" value="SVE_1523700.1"/>
    <property type="gene ID" value="SVE_1523700"/>
</dbReference>
<organism evidence="1 2">
    <name type="scientific">Strongyloides venezuelensis</name>
    <name type="common">Threadworm</name>
    <dbReference type="NCBI Taxonomy" id="75913"/>
    <lineage>
        <taxon>Eukaryota</taxon>
        <taxon>Metazoa</taxon>
        <taxon>Ecdysozoa</taxon>
        <taxon>Nematoda</taxon>
        <taxon>Chromadorea</taxon>
        <taxon>Rhabditida</taxon>
        <taxon>Tylenchina</taxon>
        <taxon>Panagrolaimomorpha</taxon>
        <taxon>Strongyloidoidea</taxon>
        <taxon>Strongyloididae</taxon>
        <taxon>Strongyloides</taxon>
    </lineage>
</organism>
<dbReference type="AlphaFoldDB" id="A0A0K0FTD3"/>
<dbReference type="STRING" id="75913.A0A0K0FTD3"/>
<protein>
    <submittedName>
        <fullName evidence="2">TerB domain-containing protein</fullName>
    </submittedName>
</protein>
<evidence type="ECO:0000313" key="1">
    <source>
        <dbReference type="Proteomes" id="UP000035680"/>
    </source>
</evidence>